<feature type="disulfide bond" evidence="7">
    <location>
        <begin position="106"/>
        <end position="133"/>
    </location>
</feature>
<evidence type="ECO:0000256" key="2">
    <source>
        <dbReference type="ARBA" id="ARBA00022729"/>
    </source>
</evidence>
<keyword evidence="7" id="KW-0768">Sushi</keyword>
<dbReference type="PROSITE" id="PS50923">
    <property type="entry name" value="SUSHI"/>
    <property type="match status" value="2"/>
</dbReference>
<reference evidence="9" key="1">
    <citation type="submission" date="2020-07" db="EMBL/GenBank/DDBJ databases">
        <title>The High-quality genome of the commercially important snow crab, Chionoecetes opilio.</title>
        <authorList>
            <person name="Jeong J.-H."/>
            <person name="Ryu S."/>
        </authorList>
    </citation>
    <scope>NUCLEOTIDE SEQUENCE</scope>
    <source>
        <strain evidence="9">MADBK_172401_WGS</strain>
        <tissue evidence="9">Digestive gland</tissue>
    </source>
</reference>
<dbReference type="InterPro" id="IPR051277">
    <property type="entry name" value="SEZ6_CSMD_C4BPB_Regulators"/>
</dbReference>
<evidence type="ECO:0000256" key="7">
    <source>
        <dbReference type="PROSITE-ProRule" id="PRU00302"/>
    </source>
</evidence>
<keyword evidence="3" id="KW-0677">Repeat</keyword>
<dbReference type="FunFam" id="2.10.70.10:FF:000011">
    <property type="entry name" value="CUB and sushi domain-containing protein 3 isoform A"/>
    <property type="match status" value="1"/>
</dbReference>
<dbReference type="SUPFAM" id="SSF57535">
    <property type="entry name" value="Complement control module/SCR domain"/>
    <property type="match status" value="2"/>
</dbReference>
<comment type="subcellular location">
    <subcellularLocation>
        <location evidence="1">Membrane</location>
    </subcellularLocation>
</comment>
<comment type="caution">
    <text evidence="9">The sequence shown here is derived from an EMBL/GenBank/DDBJ whole genome shotgun (WGS) entry which is preliminary data.</text>
</comment>
<dbReference type="PANTHER" id="PTHR45656">
    <property type="entry name" value="PROTEIN CBR-CLEC-78"/>
    <property type="match status" value="1"/>
</dbReference>
<accession>A0A8J4Y637</accession>
<dbReference type="PANTHER" id="PTHR45656:SF4">
    <property type="entry name" value="PROTEIN CBR-CLEC-78"/>
    <property type="match status" value="1"/>
</dbReference>
<dbReference type="Proteomes" id="UP000770661">
    <property type="component" value="Unassembled WGS sequence"/>
</dbReference>
<dbReference type="Pfam" id="PF00084">
    <property type="entry name" value="Sushi"/>
    <property type="match status" value="2"/>
</dbReference>
<gene>
    <name evidence="9" type="primary">Svep1_3</name>
    <name evidence="9" type="ORF">GWK47_046797</name>
</gene>
<dbReference type="SMART" id="SM00032">
    <property type="entry name" value="CCP"/>
    <property type="match status" value="2"/>
</dbReference>
<evidence type="ECO:0000313" key="9">
    <source>
        <dbReference type="EMBL" id="KAG0721267.1"/>
    </source>
</evidence>
<dbReference type="OrthoDB" id="5804959at2759"/>
<keyword evidence="10" id="KW-1185">Reference proteome</keyword>
<evidence type="ECO:0000256" key="4">
    <source>
        <dbReference type="ARBA" id="ARBA00023136"/>
    </source>
</evidence>
<organism evidence="9 10">
    <name type="scientific">Chionoecetes opilio</name>
    <name type="common">Atlantic snow crab</name>
    <name type="synonym">Cancer opilio</name>
    <dbReference type="NCBI Taxonomy" id="41210"/>
    <lineage>
        <taxon>Eukaryota</taxon>
        <taxon>Metazoa</taxon>
        <taxon>Ecdysozoa</taxon>
        <taxon>Arthropoda</taxon>
        <taxon>Crustacea</taxon>
        <taxon>Multicrustacea</taxon>
        <taxon>Malacostraca</taxon>
        <taxon>Eumalacostraca</taxon>
        <taxon>Eucarida</taxon>
        <taxon>Decapoda</taxon>
        <taxon>Pleocyemata</taxon>
        <taxon>Brachyura</taxon>
        <taxon>Eubrachyura</taxon>
        <taxon>Majoidea</taxon>
        <taxon>Majidae</taxon>
        <taxon>Chionoecetes</taxon>
    </lineage>
</organism>
<dbReference type="AlphaFoldDB" id="A0A8J4Y637"/>
<keyword evidence="5 7" id="KW-1015">Disulfide bond</keyword>
<evidence type="ECO:0000313" key="10">
    <source>
        <dbReference type="Proteomes" id="UP000770661"/>
    </source>
</evidence>
<feature type="domain" description="Sushi" evidence="8">
    <location>
        <begin position="76"/>
        <end position="135"/>
    </location>
</feature>
<sequence>MPYSCLPYLLQFYPSTAVSCGFPGHLANGYIEGRSYRYGDTVVFTCNPGFMLMGEVKSICQADGKWSTENPKCDEIKCPNLSVGPHGQVTSRLGDYLPSNQIKFQCEAGYQMDGPSTLVCGGDGEWDGDAPECQSKTCGELPR</sequence>
<proteinExistence type="predicted"/>
<dbReference type="Gene3D" id="2.10.70.10">
    <property type="entry name" value="Complement Module, domain 1"/>
    <property type="match status" value="2"/>
</dbReference>
<evidence type="ECO:0000259" key="8">
    <source>
        <dbReference type="PROSITE" id="PS50923"/>
    </source>
</evidence>
<name>A0A8J4Y637_CHIOP</name>
<feature type="disulfide bond" evidence="7">
    <location>
        <begin position="46"/>
        <end position="73"/>
    </location>
</feature>
<keyword evidence="4" id="KW-0472">Membrane</keyword>
<evidence type="ECO:0000256" key="3">
    <source>
        <dbReference type="ARBA" id="ARBA00022737"/>
    </source>
</evidence>
<feature type="domain" description="Sushi" evidence="8">
    <location>
        <begin position="18"/>
        <end position="75"/>
    </location>
</feature>
<dbReference type="EMBL" id="JACEEZ010011451">
    <property type="protein sequence ID" value="KAG0721267.1"/>
    <property type="molecule type" value="Genomic_DNA"/>
</dbReference>
<evidence type="ECO:0000256" key="6">
    <source>
        <dbReference type="ARBA" id="ARBA00023180"/>
    </source>
</evidence>
<comment type="caution">
    <text evidence="7">Lacks conserved residue(s) required for the propagation of feature annotation.</text>
</comment>
<keyword evidence="2" id="KW-0732">Signal</keyword>
<protein>
    <submittedName>
        <fullName evidence="9">Sushi, von Willebrand factor type A, EGF and pentraxin domain-containing protein 1</fullName>
    </submittedName>
</protein>
<evidence type="ECO:0000256" key="1">
    <source>
        <dbReference type="ARBA" id="ARBA00004370"/>
    </source>
</evidence>
<dbReference type="CDD" id="cd00033">
    <property type="entry name" value="CCP"/>
    <property type="match status" value="2"/>
</dbReference>
<dbReference type="InterPro" id="IPR035976">
    <property type="entry name" value="Sushi/SCR/CCP_sf"/>
</dbReference>
<keyword evidence="6" id="KW-0325">Glycoprotein</keyword>
<evidence type="ECO:0000256" key="5">
    <source>
        <dbReference type="ARBA" id="ARBA00023157"/>
    </source>
</evidence>
<dbReference type="InterPro" id="IPR000436">
    <property type="entry name" value="Sushi_SCR_CCP_dom"/>
</dbReference>
<dbReference type="GO" id="GO:0016020">
    <property type="term" value="C:membrane"/>
    <property type="evidence" value="ECO:0007669"/>
    <property type="project" value="UniProtKB-SubCell"/>
</dbReference>